<evidence type="ECO:0000313" key="2">
    <source>
        <dbReference type="EMBL" id="GBN82778.1"/>
    </source>
</evidence>
<dbReference type="Proteomes" id="UP000499080">
    <property type="component" value="Unassembled WGS sequence"/>
</dbReference>
<evidence type="ECO:0000313" key="3">
    <source>
        <dbReference type="Proteomes" id="UP000499080"/>
    </source>
</evidence>
<protein>
    <submittedName>
        <fullName evidence="2">Uncharacterized protein</fullName>
    </submittedName>
</protein>
<organism evidence="2 3">
    <name type="scientific">Araneus ventricosus</name>
    <name type="common">Orbweaver spider</name>
    <name type="synonym">Epeira ventricosa</name>
    <dbReference type="NCBI Taxonomy" id="182803"/>
    <lineage>
        <taxon>Eukaryota</taxon>
        <taxon>Metazoa</taxon>
        <taxon>Ecdysozoa</taxon>
        <taxon>Arthropoda</taxon>
        <taxon>Chelicerata</taxon>
        <taxon>Arachnida</taxon>
        <taxon>Araneae</taxon>
        <taxon>Araneomorphae</taxon>
        <taxon>Entelegynae</taxon>
        <taxon>Araneoidea</taxon>
        <taxon>Araneidae</taxon>
        <taxon>Araneus</taxon>
    </lineage>
</organism>
<proteinExistence type="predicted"/>
<accession>A0A4Y2S3K7</accession>
<comment type="caution">
    <text evidence="2">The sequence shown here is derived from an EMBL/GenBank/DDBJ whole genome shotgun (WGS) entry which is preliminary data.</text>
</comment>
<dbReference type="AlphaFoldDB" id="A0A4Y2S3K7"/>
<feature type="region of interest" description="Disordered" evidence="1">
    <location>
        <begin position="1"/>
        <end position="44"/>
    </location>
</feature>
<name>A0A4Y2S3K7_ARAVE</name>
<feature type="non-terminal residue" evidence="2">
    <location>
        <position position="44"/>
    </location>
</feature>
<gene>
    <name evidence="2" type="ORF">AVEN_183396_1</name>
</gene>
<sequence>MPPTTPQRKSRFQDGYRSSPRAISPPTPHGGPFWLPPTASNTSR</sequence>
<reference evidence="2 3" key="1">
    <citation type="journal article" date="2019" name="Sci. Rep.">
        <title>Orb-weaving spider Araneus ventricosus genome elucidates the spidroin gene catalogue.</title>
        <authorList>
            <person name="Kono N."/>
            <person name="Nakamura H."/>
            <person name="Ohtoshi R."/>
            <person name="Moran D.A.P."/>
            <person name="Shinohara A."/>
            <person name="Yoshida Y."/>
            <person name="Fujiwara M."/>
            <person name="Mori M."/>
            <person name="Tomita M."/>
            <person name="Arakawa K."/>
        </authorList>
    </citation>
    <scope>NUCLEOTIDE SEQUENCE [LARGE SCALE GENOMIC DNA]</scope>
</reference>
<dbReference type="EMBL" id="BGPR01019731">
    <property type="protein sequence ID" value="GBN82778.1"/>
    <property type="molecule type" value="Genomic_DNA"/>
</dbReference>
<keyword evidence="3" id="KW-1185">Reference proteome</keyword>
<evidence type="ECO:0000256" key="1">
    <source>
        <dbReference type="SAM" id="MobiDB-lite"/>
    </source>
</evidence>